<keyword evidence="7 11" id="KW-0407">Ion channel</keyword>
<keyword evidence="5" id="KW-0406">Ion transport</keyword>
<dbReference type="GO" id="GO:0015271">
    <property type="term" value="F:outward rectifier potassium channel activity"/>
    <property type="evidence" value="ECO:0007669"/>
    <property type="project" value="TreeGrafter"/>
</dbReference>
<keyword evidence="8" id="KW-0175">Coiled coil</keyword>
<dbReference type="GO" id="GO:0030322">
    <property type="term" value="P:stabilization of membrane potential"/>
    <property type="evidence" value="ECO:0007669"/>
    <property type="project" value="TreeGrafter"/>
</dbReference>
<dbReference type="PANTHER" id="PTHR11003:SF338">
    <property type="entry name" value="PROTEIN CBG03693"/>
    <property type="match status" value="1"/>
</dbReference>
<sequence>MLLESPLEEQLRKELDELRNEFQDKLNRLGEANVTRADLENLMLRLAHSQSLIDESGNDTHTNWSFDNSFFFAITVVTTIGYGHLSPSTTGGRLFCIFYATIGIPLTGILLAAIGGHYSQHLVKGIQRARKNRSRNSKLAIAFCATKCLLPWLVVFLVVPA</sequence>
<dbReference type="Gene3D" id="1.10.287.70">
    <property type="match status" value="1"/>
</dbReference>
<dbReference type="InterPro" id="IPR013099">
    <property type="entry name" value="K_chnl_dom"/>
</dbReference>
<dbReference type="GO" id="GO:0022841">
    <property type="term" value="F:potassium ion leak channel activity"/>
    <property type="evidence" value="ECO:0007669"/>
    <property type="project" value="TreeGrafter"/>
</dbReference>
<feature type="transmembrane region" description="Helical" evidence="9">
    <location>
        <begin position="139"/>
        <end position="159"/>
    </location>
</feature>
<evidence type="ECO:0000313" key="12">
    <source>
        <dbReference type="Proteomes" id="UP000054359"/>
    </source>
</evidence>
<feature type="transmembrane region" description="Helical" evidence="9">
    <location>
        <begin position="69"/>
        <end position="85"/>
    </location>
</feature>
<dbReference type="Proteomes" id="UP000054359">
    <property type="component" value="Unassembled WGS sequence"/>
</dbReference>
<evidence type="ECO:0000256" key="4">
    <source>
        <dbReference type="ARBA" id="ARBA00022989"/>
    </source>
</evidence>
<evidence type="ECO:0000256" key="9">
    <source>
        <dbReference type="SAM" id="Phobius"/>
    </source>
</evidence>
<feature type="transmembrane region" description="Helical" evidence="9">
    <location>
        <begin position="97"/>
        <end position="118"/>
    </location>
</feature>
<gene>
    <name evidence="11" type="ORF">X975_22969</name>
</gene>
<name>A0A087TEV9_STEMI</name>
<feature type="domain" description="Potassium channel" evidence="10">
    <location>
        <begin position="62"/>
        <end position="115"/>
    </location>
</feature>
<evidence type="ECO:0000256" key="6">
    <source>
        <dbReference type="ARBA" id="ARBA00023136"/>
    </source>
</evidence>
<evidence type="ECO:0000256" key="2">
    <source>
        <dbReference type="ARBA" id="ARBA00022448"/>
    </source>
</evidence>
<keyword evidence="4 9" id="KW-1133">Transmembrane helix</keyword>
<evidence type="ECO:0000256" key="1">
    <source>
        <dbReference type="ARBA" id="ARBA00004141"/>
    </source>
</evidence>
<evidence type="ECO:0000256" key="8">
    <source>
        <dbReference type="SAM" id="Coils"/>
    </source>
</evidence>
<proteinExistence type="predicted"/>
<dbReference type="GO" id="GO:0005886">
    <property type="term" value="C:plasma membrane"/>
    <property type="evidence" value="ECO:0007669"/>
    <property type="project" value="TreeGrafter"/>
</dbReference>
<dbReference type="AlphaFoldDB" id="A0A087TEV9"/>
<keyword evidence="12" id="KW-1185">Reference proteome</keyword>
<evidence type="ECO:0000256" key="5">
    <source>
        <dbReference type="ARBA" id="ARBA00023065"/>
    </source>
</evidence>
<dbReference type="InterPro" id="IPR003280">
    <property type="entry name" value="2pore_dom_K_chnl"/>
</dbReference>
<keyword evidence="2" id="KW-0813">Transport</keyword>
<dbReference type="SUPFAM" id="SSF81324">
    <property type="entry name" value="Voltage-gated potassium channels"/>
    <property type="match status" value="1"/>
</dbReference>
<dbReference type="STRING" id="407821.A0A087TEV9"/>
<dbReference type="Pfam" id="PF07885">
    <property type="entry name" value="Ion_trans_2"/>
    <property type="match status" value="1"/>
</dbReference>
<comment type="subcellular location">
    <subcellularLocation>
        <location evidence="1">Membrane</location>
        <topology evidence="1">Multi-pass membrane protein</topology>
    </subcellularLocation>
</comment>
<organism evidence="11 12">
    <name type="scientific">Stegodyphus mimosarum</name>
    <name type="common">African social velvet spider</name>
    <dbReference type="NCBI Taxonomy" id="407821"/>
    <lineage>
        <taxon>Eukaryota</taxon>
        <taxon>Metazoa</taxon>
        <taxon>Ecdysozoa</taxon>
        <taxon>Arthropoda</taxon>
        <taxon>Chelicerata</taxon>
        <taxon>Arachnida</taxon>
        <taxon>Araneae</taxon>
        <taxon>Araneomorphae</taxon>
        <taxon>Entelegynae</taxon>
        <taxon>Eresoidea</taxon>
        <taxon>Eresidae</taxon>
        <taxon>Stegodyphus</taxon>
    </lineage>
</organism>
<keyword evidence="6 9" id="KW-0472">Membrane</keyword>
<dbReference type="PANTHER" id="PTHR11003">
    <property type="entry name" value="POTASSIUM CHANNEL, SUBFAMILY K"/>
    <property type="match status" value="1"/>
</dbReference>
<protein>
    <submittedName>
        <fullName evidence="11">Potassium channel subfamily K member 10</fullName>
    </submittedName>
</protein>
<evidence type="ECO:0000259" key="10">
    <source>
        <dbReference type="Pfam" id="PF07885"/>
    </source>
</evidence>
<reference evidence="11 12" key="1">
    <citation type="submission" date="2013-11" db="EMBL/GenBank/DDBJ databases">
        <title>Genome sequencing of Stegodyphus mimosarum.</title>
        <authorList>
            <person name="Bechsgaard J."/>
        </authorList>
    </citation>
    <scope>NUCLEOTIDE SEQUENCE [LARGE SCALE GENOMIC DNA]</scope>
</reference>
<evidence type="ECO:0000256" key="7">
    <source>
        <dbReference type="ARBA" id="ARBA00023303"/>
    </source>
</evidence>
<dbReference type="OMA" id="SGNDTHT"/>
<feature type="coiled-coil region" evidence="8">
    <location>
        <begin position="8"/>
        <end position="35"/>
    </location>
</feature>
<keyword evidence="3 9" id="KW-0812">Transmembrane</keyword>
<dbReference type="OrthoDB" id="297496at2759"/>
<evidence type="ECO:0000313" key="11">
    <source>
        <dbReference type="EMBL" id="KFM63648.1"/>
    </source>
</evidence>
<accession>A0A087TEV9</accession>
<evidence type="ECO:0000256" key="3">
    <source>
        <dbReference type="ARBA" id="ARBA00022692"/>
    </source>
</evidence>
<feature type="non-terminal residue" evidence="11">
    <location>
        <position position="161"/>
    </location>
</feature>
<dbReference type="EMBL" id="KK114896">
    <property type="protein sequence ID" value="KFM63648.1"/>
    <property type="molecule type" value="Genomic_DNA"/>
</dbReference>